<sequence length="115" mass="13420">MKHQSMPETIRARLIVVPESEDVLPSGGDSSSTLIETSNLDILRKFFDFDPDKRSVRPQYIYRGENQDTEATTSTSVDISGMNQEQQFETNMEDRYLWLYDRPKQERVYVTSYKA</sequence>
<evidence type="ECO:0000256" key="1">
    <source>
        <dbReference type="SAM" id="MobiDB-lite"/>
    </source>
</evidence>
<name>A0A7J7C200_TRIWF</name>
<evidence type="ECO:0000313" key="3">
    <source>
        <dbReference type="Proteomes" id="UP000593562"/>
    </source>
</evidence>
<reference evidence="2 3" key="1">
    <citation type="journal article" date="2020" name="Nat. Commun.">
        <title>Genome of Tripterygium wilfordii and identification of cytochrome P450 involved in triptolide biosynthesis.</title>
        <authorList>
            <person name="Tu L."/>
            <person name="Su P."/>
            <person name="Zhang Z."/>
            <person name="Gao L."/>
            <person name="Wang J."/>
            <person name="Hu T."/>
            <person name="Zhou J."/>
            <person name="Zhang Y."/>
            <person name="Zhao Y."/>
            <person name="Liu Y."/>
            <person name="Song Y."/>
            <person name="Tong Y."/>
            <person name="Lu Y."/>
            <person name="Yang J."/>
            <person name="Xu C."/>
            <person name="Jia M."/>
            <person name="Peters R.J."/>
            <person name="Huang L."/>
            <person name="Gao W."/>
        </authorList>
    </citation>
    <scope>NUCLEOTIDE SEQUENCE [LARGE SCALE GENOMIC DNA]</scope>
    <source>
        <strain evidence="3">cv. XIE 37</strain>
        <tissue evidence="2">Leaf</tissue>
    </source>
</reference>
<dbReference type="InParanoid" id="A0A7J7C200"/>
<dbReference type="AlphaFoldDB" id="A0A7J7C200"/>
<organism evidence="2 3">
    <name type="scientific">Tripterygium wilfordii</name>
    <name type="common">Thunder God vine</name>
    <dbReference type="NCBI Taxonomy" id="458696"/>
    <lineage>
        <taxon>Eukaryota</taxon>
        <taxon>Viridiplantae</taxon>
        <taxon>Streptophyta</taxon>
        <taxon>Embryophyta</taxon>
        <taxon>Tracheophyta</taxon>
        <taxon>Spermatophyta</taxon>
        <taxon>Magnoliopsida</taxon>
        <taxon>eudicotyledons</taxon>
        <taxon>Gunneridae</taxon>
        <taxon>Pentapetalae</taxon>
        <taxon>rosids</taxon>
        <taxon>fabids</taxon>
        <taxon>Celastrales</taxon>
        <taxon>Celastraceae</taxon>
        <taxon>Tripterygium</taxon>
    </lineage>
</organism>
<protein>
    <submittedName>
        <fullName evidence="2">Uncharacterized protein</fullName>
    </submittedName>
</protein>
<dbReference type="Proteomes" id="UP000593562">
    <property type="component" value="Unassembled WGS sequence"/>
</dbReference>
<evidence type="ECO:0000313" key="2">
    <source>
        <dbReference type="EMBL" id="KAF5728180.1"/>
    </source>
</evidence>
<proteinExistence type="predicted"/>
<feature type="region of interest" description="Disordered" evidence="1">
    <location>
        <begin position="64"/>
        <end position="83"/>
    </location>
</feature>
<accession>A0A7J7C200</accession>
<comment type="caution">
    <text evidence="2">The sequence shown here is derived from an EMBL/GenBank/DDBJ whole genome shotgun (WGS) entry which is preliminary data.</text>
</comment>
<feature type="compositionally biased region" description="Polar residues" evidence="1">
    <location>
        <begin position="69"/>
        <end position="83"/>
    </location>
</feature>
<gene>
    <name evidence="2" type="ORF">HS088_TW21G00324</name>
</gene>
<keyword evidence="3" id="KW-1185">Reference proteome</keyword>
<dbReference type="EMBL" id="JAAARO010000021">
    <property type="protein sequence ID" value="KAF5728180.1"/>
    <property type="molecule type" value="Genomic_DNA"/>
</dbReference>